<dbReference type="InterPro" id="IPR050362">
    <property type="entry name" value="Cation-dep_OMT"/>
</dbReference>
<evidence type="ECO:0000256" key="2">
    <source>
        <dbReference type="ARBA" id="ARBA00022679"/>
    </source>
</evidence>
<dbReference type="GO" id="GO:0032259">
    <property type="term" value="P:methylation"/>
    <property type="evidence" value="ECO:0007669"/>
    <property type="project" value="UniProtKB-KW"/>
</dbReference>
<protein>
    <submittedName>
        <fullName evidence="6">Caffeoyl-CoA O-methyltransferase</fullName>
    </submittedName>
</protein>
<dbReference type="GO" id="GO:0008757">
    <property type="term" value="F:S-adenosylmethionine-dependent methyltransferase activity"/>
    <property type="evidence" value="ECO:0007669"/>
    <property type="project" value="TreeGrafter"/>
</dbReference>
<dbReference type="AlphaFoldDB" id="A0A914ZD67"/>
<name>A0A914ZD67_9BILA</name>
<dbReference type="CDD" id="cd02440">
    <property type="entry name" value="AdoMet_MTases"/>
    <property type="match status" value="1"/>
</dbReference>
<dbReference type="PROSITE" id="PS51682">
    <property type="entry name" value="SAM_OMT_I"/>
    <property type="match status" value="1"/>
</dbReference>
<reference evidence="6" key="1">
    <citation type="submission" date="2022-11" db="UniProtKB">
        <authorList>
            <consortium name="WormBaseParasite"/>
        </authorList>
    </citation>
    <scope>IDENTIFICATION</scope>
</reference>
<proteinExistence type="inferred from homology"/>
<keyword evidence="5" id="KW-1185">Reference proteome</keyword>
<sequence>MSTKTALFLFRKLSAGNLIKNTLKMSTVAKSYEHKDPIIEYCSKISLKQNDIEKALQEKTIKEREDFIMLGAPEVLQYGKHLIQLIKGKRCLDIGTFTGASAIAWALAIPEDGQVFTFDVDHKALDDIGRPFIQQNPELEKKITFKLGQAVEKMDELIAQGEIGKWDFAFIDADKENYINYYDRAMKLLRSGGIIVVDNALWKGKIIEDPLTFDEKTKAIDDCNKHIAADSNANSMLLNLGDGTHVAFKK</sequence>
<dbReference type="SUPFAM" id="SSF53335">
    <property type="entry name" value="S-adenosyl-L-methionine-dependent methyltransferases"/>
    <property type="match status" value="1"/>
</dbReference>
<dbReference type="PANTHER" id="PTHR10509:SF93">
    <property type="entry name" value="CATECHOL O-METHYLTRANSFERASE DOMAIN-CONTAINING PROTEIN 1"/>
    <property type="match status" value="1"/>
</dbReference>
<keyword evidence="2" id="KW-0808">Transferase</keyword>
<evidence type="ECO:0000256" key="3">
    <source>
        <dbReference type="ARBA" id="ARBA00022691"/>
    </source>
</evidence>
<keyword evidence="3" id="KW-0949">S-adenosyl-L-methionine</keyword>
<evidence type="ECO:0000256" key="4">
    <source>
        <dbReference type="ARBA" id="ARBA00023453"/>
    </source>
</evidence>
<accession>A0A914ZD67</accession>
<dbReference type="Pfam" id="PF01596">
    <property type="entry name" value="Methyltransf_3"/>
    <property type="match status" value="1"/>
</dbReference>
<organism evidence="5 6">
    <name type="scientific">Panagrolaimus superbus</name>
    <dbReference type="NCBI Taxonomy" id="310955"/>
    <lineage>
        <taxon>Eukaryota</taxon>
        <taxon>Metazoa</taxon>
        <taxon>Ecdysozoa</taxon>
        <taxon>Nematoda</taxon>
        <taxon>Chromadorea</taxon>
        <taxon>Rhabditida</taxon>
        <taxon>Tylenchina</taxon>
        <taxon>Panagrolaimomorpha</taxon>
        <taxon>Panagrolaimoidea</taxon>
        <taxon>Panagrolaimidae</taxon>
        <taxon>Panagrolaimus</taxon>
    </lineage>
</organism>
<dbReference type="InterPro" id="IPR002935">
    <property type="entry name" value="SAM_O-MeTrfase"/>
</dbReference>
<evidence type="ECO:0000256" key="1">
    <source>
        <dbReference type="ARBA" id="ARBA00022603"/>
    </source>
</evidence>
<dbReference type="PANTHER" id="PTHR10509">
    <property type="entry name" value="O-METHYLTRANSFERASE-RELATED"/>
    <property type="match status" value="1"/>
</dbReference>
<evidence type="ECO:0000313" key="5">
    <source>
        <dbReference type="Proteomes" id="UP000887577"/>
    </source>
</evidence>
<dbReference type="WBParaSite" id="PSU_v2.g9889.t1">
    <property type="protein sequence ID" value="PSU_v2.g9889.t1"/>
    <property type="gene ID" value="PSU_v2.g9889"/>
</dbReference>
<dbReference type="GO" id="GO:0008171">
    <property type="term" value="F:O-methyltransferase activity"/>
    <property type="evidence" value="ECO:0007669"/>
    <property type="project" value="InterPro"/>
</dbReference>
<comment type="similarity">
    <text evidence="4">Belongs to the class I-like SAM-binding methyltransferase superfamily. Cation-dependent O-methyltransferase family.</text>
</comment>
<dbReference type="Proteomes" id="UP000887577">
    <property type="component" value="Unplaced"/>
</dbReference>
<dbReference type="InterPro" id="IPR029063">
    <property type="entry name" value="SAM-dependent_MTases_sf"/>
</dbReference>
<evidence type="ECO:0000313" key="6">
    <source>
        <dbReference type="WBParaSite" id="PSU_v2.g9889.t1"/>
    </source>
</evidence>
<dbReference type="Gene3D" id="3.40.50.150">
    <property type="entry name" value="Vaccinia Virus protein VP39"/>
    <property type="match status" value="1"/>
</dbReference>
<keyword evidence="1" id="KW-0489">Methyltransferase</keyword>